<evidence type="ECO:0000313" key="3">
    <source>
        <dbReference type="EMBL" id="PPA75715.1"/>
    </source>
</evidence>
<comment type="similarity">
    <text evidence="1">Belongs to the YciI family.</text>
</comment>
<organism evidence="3 4">
    <name type="scientific">Achromobacter spanius</name>
    <dbReference type="NCBI Taxonomy" id="217203"/>
    <lineage>
        <taxon>Bacteria</taxon>
        <taxon>Pseudomonadati</taxon>
        <taxon>Pseudomonadota</taxon>
        <taxon>Betaproteobacteria</taxon>
        <taxon>Burkholderiales</taxon>
        <taxon>Alcaligenaceae</taxon>
        <taxon>Achromobacter</taxon>
    </lineage>
</organism>
<accession>A0A2S5GS57</accession>
<gene>
    <name evidence="3" type="ORF">C4E15_13060</name>
</gene>
<evidence type="ECO:0000256" key="1">
    <source>
        <dbReference type="ARBA" id="ARBA00007689"/>
    </source>
</evidence>
<dbReference type="PANTHER" id="PTHR35174:SF3">
    <property type="entry name" value="BLL7171 PROTEIN"/>
    <property type="match status" value="1"/>
</dbReference>
<dbReference type="RefSeq" id="WP_046807504.1">
    <property type="nucleotide sequence ID" value="NZ_PREU01000005.1"/>
</dbReference>
<dbReference type="InterPro" id="IPR005545">
    <property type="entry name" value="YCII"/>
</dbReference>
<dbReference type="SUPFAM" id="SSF54909">
    <property type="entry name" value="Dimeric alpha+beta barrel"/>
    <property type="match status" value="1"/>
</dbReference>
<proteinExistence type="inferred from homology"/>
<dbReference type="Gene3D" id="3.30.70.1060">
    <property type="entry name" value="Dimeric alpha+beta barrel"/>
    <property type="match status" value="1"/>
</dbReference>
<dbReference type="PANTHER" id="PTHR35174">
    <property type="entry name" value="BLL7171 PROTEIN-RELATED"/>
    <property type="match status" value="1"/>
</dbReference>
<reference evidence="3 4" key="1">
    <citation type="submission" date="2018-02" db="EMBL/GenBank/DDBJ databases">
        <title>Draft Genome of Achromobacter spanius stain 6.</title>
        <authorList>
            <person name="Gunasekera T.S."/>
            <person name="Radwan O."/>
            <person name="Ruiz O.N."/>
        </authorList>
    </citation>
    <scope>NUCLEOTIDE SEQUENCE [LARGE SCALE GENOMIC DNA]</scope>
    <source>
        <strain evidence="3 4">6</strain>
    </source>
</reference>
<evidence type="ECO:0000259" key="2">
    <source>
        <dbReference type="Pfam" id="PF03795"/>
    </source>
</evidence>
<dbReference type="EMBL" id="PREU01000005">
    <property type="protein sequence ID" value="PPA75715.1"/>
    <property type="molecule type" value="Genomic_DNA"/>
</dbReference>
<feature type="domain" description="YCII-related" evidence="2">
    <location>
        <begin position="1"/>
        <end position="112"/>
    </location>
</feature>
<name>A0A2S5GS57_9BURK</name>
<sequence length="117" mass="12959">MSYMLLIVEPVGQRAQRTPDEGREAYAQMVRYAEDLKGRGLLVSAESLKSESESVRLQVRNGERSLMDGPFAEAKEMIGGFFLLTVDTREEALAVAAECPAAEWATVEVRELGPCFM</sequence>
<dbReference type="InterPro" id="IPR011008">
    <property type="entry name" value="Dimeric_a/b-barrel"/>
</dbReference>
<evidence type="ECO:0000313" key="4">
    <source>
        <dbReference type="Proteomes" id="UP000239990"/>
    </source>
</evidence>
<dbReference type="OrthoDB" id="9807535at2"/>
<comment type="caution">
    <text evidence="3">The sequence shown here is derived from an EMBL/GenBank/DDBJ whole genome shotgun (WGS) entry which is preliminary data.</text>
</comment>
<protein>
    <submittedName>
        <fullName evidence="3">Dehydrogenase</fullName>
    </submittedName>
</protein>
<dbReference type="AlphaFoldDB" id="A0A2S5GS57"/>
<dbReference type="Pfam" id="PF03795">
    <property type="entry name" value="YCII"/>
    <property type="match status" value="1"/>
</dbReference>
<dbReference type="Proteomes" id="UP000239990">
    <property type="component" value="Unassembled WGS sequence"/>
</dbReference>